<feature type="compositionally biased region" description="Basic and acidic residues" evidence="1">
    <location>
        <begin position="307"/>
        <end position="328"/>
    </location>
</feature>
<dbReference type="AlphaFoldDB" id="A0A8K0G9D9"/>
<keyword evidence="3" id="KW-1185">Reference proteome</keyword>
<gene>
    <name evidence="2" type="ORF">ILUMI_09714</name>
</gene>
<feature type="compositionally biased region" description="Low complexity" evidence="1">
    <location>
        <begin position="340"/>
        <end position="350"/>
    </location>
</feature>
<protein>
    <submittedName>
        <fullName evidence="2">Uncharacterized protein</fullName>
    </submittedName>
</protein>
<feature type="compositionally biased region" description="Low complexity" evidence="1">
    <location>
        <begin position="229"/>
        <end position="282"/>
    </location>
</feature>
<dbReference type="Proteomes" id="UP000801492">
    <property type="component" value="Unassembled WGS sequence"/>
</dbReference>
<accession>A0A8K0G9D9</accession>
<sequence length="567" mass="62314">MWSPEDNLPHRAGRTYEADLSLRYLAPGAFTILPPGHDPPSDPQPTSNKHRLTPTTRKHRNAAFAIIAEPSSNSGSRSPSPTGRVSPFRGRGFNPVGSRHASPLPSPPPDEQRGYSPTRRHHQHVDLEDPSAKRSKIPTLSRRGSAAGLFGEKIDHPETRSPRRPTPRTNLTRQYSQSLTNISPRRVSDKPPPSPRRTRRHSKTPAFQKLSPIVGSSPERTPNMHKLKPQSQSSPSKIPRSRSQPPSTKISPNVSNVASRVNSRNPSRNASRNPSREPSPSRLTDDAMEVSPRKEQKIKSDSSSTESTHKDKNETIKSDNGKTKKAEESSPTLMDLLQPSTTTVVSSTTTTVTQPLKIEAKFDVTSRNDTDKSDLVYLPDARALSATSVSTAMNRMNDTVLDTKTLMKETNLSSKLPPAASAIINMASNENTNSHNVMMMSAHTNSSESNGKGSPISHDHGTVALTDALPKSANERLKEARTMVATDVQPIRIMVKEKPTDSEVQSGNVRLPVSATNGINERPGTRWIFRSEDSENNTKFKGVSTANRIGHVSGQRLLQYCRRSREC</sequence>
<evidence type="ECO:0000313" key="3">
    <source>
        <dbReference type="Proteomes" id="UP000801492"/>
    </source>
</evidence>
<evidence type="ECO:0000256" key="1">
    <source>
        <dbReference type="SAM" id="MobiDB-lite"/>
    </source>
</evidence>
<dbReference type="OrthoDB" id="361532at2759"/>
<reference evidence="2" key="1">
    <citation type="submission" date="2019-08" db="EMBL/GenBank/DDBJ databases">
        <title>The genome of the North American firefly Photinus pyralis.</title>
        <authorList>
            <consortium name="Photinus pyralis genome working group"/>
            <person name="Fallon T.R."/>
            <person name="Sander Lower S.E."/>
            <person name="Weng J.-K."/>
        </authorList>
    </citation>
    <scope>NUCLEOTIDE SEQUENCE</scope>
    <source>
        <strain evidence="2">TRF0915ILg1</strain>
        <tissue evidence="2">Whole body</tissue>
    </source>
</reference>
<feature type="region of interest" description="Disordered" evidence="1">
    <location>
        <begin position="29"/>
        <end position="350"/>
    </location>
</feature>
<organism evidence="2 3">
    <name type="scientific">Ignelater luminosus</name>
    <name type="common">Cucubano</name>
    <name type="synonym">Pyrophorus luminosus</name>
    <dbReference type="NCBI Taxonomy" id="2038154"/>
    <lineage>
        <taxon>Eukaryota</taxon>
        <taxon>Metazoa</taxon>
        <taxon>Ecdysozoa</taxon>
        <taxon>Arthropoda</taxon>
        <taxon>Hexapoda</taxon>
        <taxon>Insecta</taxon>
        <taxon>Pterygota</taxon>
        <taxon>Neoptera</taxon>
        <taxon>Endopterygota</taxon>
        <taxon>Coleoptera</taxon>
        <taxon>Polyphaga</taxon>
        <taxon>Elateriformia</taxon>
        <taxon>Elateroidea</taxon>
        <taxon>Elateridae</taxon>
        <taxon>Agrypninae</taxon>
        <taxon>Pyrophorini</taxon>
        <taxon>Ignelater</taxon>
    </lineage>
</organism>
<feature type="compositionally biased region" description="Basic and acidic residues" evidence="1">
    <location>
        <begin position="152"/>
        <end position="161"/>
    </location>
</feature>
<comment type="caution">
    <text evidence="2">The sequence shown here is derived from an EMBL/GenBank/DDBJ whole genome shotgun (WGS) entry which is preliminary data.</text>
</comment>
<feature type="compositionally biased region" description="Low complexity" evidence="1">
    <location>
        <begin position="70"/>
        <end position="87"/>
    </location>
</feature>
<feature type="compositionally biased region" description="Polar residues" evidence="1">
    <location>
        <begin position="174"/>
        <end position="183"/>
    </location>
</feature>
<feature type="compositionally biased region" description="Basic and acidic residues" evidence="1">
    <location>
        <begin position="291"/>
        <end position="300"/>
    </location>
</feature>
<feature type="compositionally biased region" description="Basic residues" evidence="1">
    <location>
        <begin position="48"/>
        <end position="61"/>
    </location>
</feature>
<name>A0A8K0G9D9_IGNLU</name>
<proteinExistence type="predicted"/>
<dbReference type="EMBL" id="VTPC01005096">
    <property type="protein sequence ID" value="KAF2896460.1"/>
    <property type="molecule type" value="Genomic_DNA"/>
</dbReference>
<evidence type="ECO:0000313" key="2">
    <source>
        <dbReference type="EMBL" id="KAF2896460.1"/>
    </source>
</evidence>